<dbReference type="STRING" id="644548.SCNU_05191"/>
<dbReference type="eggNOG" id="ENOG50329DB">
    <property type="taxonomic scope" value="Bacteria"/>
</dbReference>
<dbReference type="Proteomes" id="UP000035065">
    <property type="component" value="Unassembled WGS sequence"/>
</dbReference>
<protein>
    <submittedName>
        <fullName evidence="1">Uncharacterized protein</fullName>
    </submittedName>
</protein>
<evidence type="ECO:0000313" key="2">
    <source>
        <dbReference type="Proteomes" id="UP000035065"/>
    </source>
</evidence>
<name>F1YGS4_9ACTN</name>
<proteinExistence type="predicted"/>
<dbReference type="AlphaFoldDB" id="F1YGS4"/>
<keyword evidence="2" id="KW-1185">Reference proteome</keyword>
<dbReference type="EMBL" id="AEUD01000003">
    <property type="protein sequence ID" value="EGD56222.1"/>
    <property type="molecule type" value="Genomic_DNA"/>
</dbReference>
<organism evidence="1 2">
    <name type="scientific">Gordonia neofelifaecis NRRL B-59395</name>
    <dbReference type="NCBI Taxonomy" id="644548"/>
    <lineage>
        <taxon>Bacteria</taxon>
        <taxon>Bacillati</taxon>
        <taxon>Actinomycetota</taxon>
        <taxon>Actinomycetes</taxon>
        <taxon>Mycobacteriales</taxon>
        <taxon>Gordoniaceae</taxon>
        <taxon>Gordonia</taxon>
    </lineage>
</organism>
<dbReference type="OrthoDB" id="4379334at2"/>
<sequence length="92" mass="10342">MPFDDDELEEFYRNIEARTSAAHARPRKRKREVPAIVFACPTPEKIAYPSLAAVTGAILAIARQSRTRPTLRSYECVCGAWHLTSAVPRADR</sequence>
<reference evidence="1 2" key="1">
    <citation type="journal article" date="2011" name="J. Bacteriol.">
        <title>Draft Genome Sequence of Gordonia neofelifaecis NRRL B-59395, a Cholesterol-Degrading Actinomycete.</title>
        <authorList>
            <person name="Ge F."/>
            <person name="Li W."/>
            <person name="Chen G."/>
            <person name="Liu Y."/>
            <person name="Zhang G."/>
            <person name="Yong B."/>
            <person name="Wang Q."/>
            <person name="Wang N."/>
            <person name="Huang Z."/>
            <person name="Li W."/>
            <person name="Wang J."/>
            <person name="Wu C."/>
            <person name="Xie Q."/>
            <person name="Liu G."/>
        </authorList>
    </citation>
    <scope>NUCLEOTIDE SEQUENCE [LARGE SCALE GENOMIC DNA]</scope>
    <source>
        <strain evidence="1 2">NRRL B-59395</strain>
    </source>
</reference>
<gene>
    <name evidence="1" type="ORF">SCNU_05191</name>
</gene>
<evidence type="ECO:0000313" key="1">
    <source>
        <dbReference type="EMBL" id="EGD56222.1"/>
    </source>
</evidence>
<comment type="caution">
    <text evidence="1">The sequence shown here is derived from an EMBL/GenBank/DDBJ whole genome shotgun (WGS) entry which is preliminary data.</text>
</comment>
<dbReference type="RefSeq" id="WP_009678298.1">
    <property type="nucleotide sequence ID" value="NZ_AEUD01000003.1"/>
</dbReference>
<accession>F1YGS4</accession>